<reference evidence="1 2" key="1">
    <citation type="journal article" date="2018" name="Biotechnol. Biofuels">
        <title>Integrative visual omics of the white-rot fungus Polyporus brumalis exposes the biotechnological potential of its oxidative enzymes for delignifying raw plant biomass.</title>
        <authorList>
            <person name="Miyauchi S."/>
            <person name="Rancon A."/>
            <person name="Drula E."/>
            <person name="Hage H."/>
            <person name="Chaduli D."/>
            <person name="Favel A."/>
            <person name="Grisel S."/>
            <person name="Henrissat B."/>
            <person name="Herpoel-Gimbert I."/>
            <person name="Ruiz-Duenas F.J."/>
            <person name="Chevret D."/>
            <person name="Hainaut M."/>
            <person name="Lin J."/>
            <person name="Wang M."/>
            <person name="Pangilinan J."/>
            <person name="Lipzen A."/>
            <person name="Lesage-Meessen L."/>
            <person name="Navarro D."/>
            <person name="Riley R."/>
            <person name="Grigoriev I.V."/>
            <person name="Zhou S."/>
            <person name="Raouche S."/>
            <person name="Rosso M.N."/>
        </authorList>
    </citation>
    <scope>NUCLEOTIDE SEQUENCE [LARGE SCALE GENOMIC DNA]</scope>
    <source>
        <strain evidence="1 2">BRFM 1820</strain>
    </source>
</reference>
<evidence type="ECO:0000313" key="2">
    <source>
        <dbReference type="Proteomes" id="UP000256964"/>
    </source>
</evidence>
<organism evidence="1 2">
    <name type="scientific">Lentinus brumalis</name>
    <dbReference type="NCBI Taxonomy" id="2498619"/>
    <lineage>
        <taxon>Eukaryota</taxon>
        <taxon>Fungi</taxon>
        <taxon>Dikarya</taxon>
        <taxon>Basidiomycota</taxon>
        <taxon>Agaricomycotina</taxon>
        <taxon>Agaricomycetes</taxon>
        <taxon>Polyporales</taxon>
        <taxon>Polyporaceae</taxon>
        <taxon>Lentinus</taxon>
    </lineage>
</organism>
<proteinExistence type="predicted"/>
<dbReference type="Proteomes" id="UP000256964">
    <property type="component" value="Unassembled WGS sequence"/>
</dbReference>
<dbReference type="AlphaFoldDB" id="A0A371D027"/>
<evidence type="ECO:0000313" key="1">
    <source>
        <dbReference type="EMBL" id="RDX45900.1"/>
    </source>
</evidence>
<accession>A0A371D027</accession>
<keyword evidence="2" id="KW-1185">Reference proteome</keyword>
<name>A0A371D027_9APHY</name>
<sequence length="172" mass="18877">MSRTPRTPSPISSTCSGLARSHIFTSATIVTVPPQRLGRAHWHSSLQLEHVKLTGDRLQRSFWRALQETLPPIPQDNVCCPNLCGNEIADAQEGGSRLLVPTLEGLIAPALRHRLERGHKLGLLALRLVVGPVRSEDGTDEEHVKYLGQLEGRVIGQLVVSGLNSPSLRPYF</sequence>
<protein>
    <submittedName>
        <fullName evidence="1">Uncharacterized protein</fullName>
    </submittedName>
</protein>
<dbReference type="EMBL" id="KZ857432">
    <property type="protein sequence ID" value="RDX45900.1"/>
    <property type="molecule type" value="Genomic_DNA"/>
</dbReference>
<gene>
    <name evidence="1" type="ORF">OH76DRAFT_912204</name>
</gene>